<comment type="caution">
    <text evidence="1">The sequence shown here is derived from an EMBL/GenBank/DDBJ whole genome shotgun (WGS) entry which is preliminary data.</text>
</comment>
<dbReference type="Proteomes" id="UP000004095">
    <property type="component" value="Unassembled WGS sequence"/>
</dbReference>
<dbReference type="EMBL" id="AAWS01000039">
    <property type="protein sequence ID" value="EAY26068.1"/>
    <property type="molecule type" value="Genomic_DNA"/>
</dbReference>
<keyword evidence="2" id="KW-1185">Reference proteome</keyword>
<sequence length="52" mass="6198">MLIKSEVIEFMRLTKHKKLSILFTPFYHRLFSKEQVTFAHEQGMFSPAKTPQ</sequence>
<proteinExistence type="predicted"/>
<organism evidence="1 2">
    <name type="scientific">Microscilla marina ATCC 23134</name>
    <dbReference type="NCBI Taxonomy" id="313606"/>
    <lineage>
        <taxon>Bacteria</taxon>
        <taxon>Pseudomonadati</taxon>
        <taxon>Bacteroidota</taxon>
        <taxon>Cytophagia</taxon>
        <taxon>Cytophagales</taxon>
        <taxon>Microscillaceae</taxon>
        <taxon>Microscilla</taxon>
    </lineage>
</organism>
<name>A1ZU97_MICM2</name>
<evidence type="ECO:0000313" key="1">
    <source>
        <dbReference type="EMBL" id="EAY26068.1"/>
    </source>
</evidence>
<protein>
    <submittedName>
        <fullName evidence="1">Uncharacterized protein</fullName>
    </submittedName>
</protein>
<accession>A1ZU97</accession>
<dbReference type="AlphaFoldDB" id="A1ZU97"/>
<reference evidence="1 2" key="1">
    <citation type="submission" date="2007-01" db="EMBL/GenBank/DDBJ databases">
        <authorList>
            <person name="Haygood M."/>
            <person name="Podell S."/>
            <person name="Anderson C."/>
            <person name="Hopkinson B."/>
            <person name="Roe K."/>
            <person name="Barbeau K."/>
            <person name="Gaasterland T."/>
            <person name="Ferriera S."/>
            <person name="Johnson J."/>
            <person name="Kravitz S."/>
            <person name="Beeson K."/>
            <person name="Sutton G."/>
            <person name="Rogers Y.-H."/>
            <person name="Friedman R."/>
            <person name="Frazier M."/>
            <person name="Venter J.C."/>
        </authorList>
    </citation>
    <scope>NUCLEOTIDE SEQUENCE [LARGE SCALE GENOMIC DNA]</scope>
    <source>
        <strain evidence="1 2">ATCC 23134</strain>
    </source>
</reference>
<gene>
    <name evidence="1" type="ORF">M23134_06417</name>
</gene>
<evidence type="ECO:0000313" key="2">
    <source>
        <dbReference type="Proteomes" id="UP000004095"/>
    </source>
</evidence>